<proteinExistence type="inferred from homology"/>
<dbReference type="PROSITE" id="PS00135">
    <property type="entry name" value="TRYPSIN_SER"/>
    <property type="match status" value="1"/>
</dbReference>
<dbReference type="SMART" id="SM00020">
    <property type="entry name" value="Tryp_SPc"/>
    <property type="match status" value="1"/>
</dbReference>
<dbReference type="Proteomes" id="UP001307889">
    <property type="component" value="Chromosome 5"/>
</dbReference>
<accession>A0ABN7ARA9</accession>
<dbReference type="InterPro" id="IPR001254">
    <property type="entry name" value="Trypsin_dom"/>
</dbReference>
<dbReference type="Gene3D" id="2.40.10.10">
    <property type="entry name" value="Trypsin-like serine proteases"/>
    <property type="match status" value="2"/>
</dbReference>
<dbReference type="PANTHER" id="PTHR24276:SF98">
    <property type="entry name" value="FI18310P1-RELATED"/>
    <property type="match status" value="1"/>
</dbReference>
<evidence type="ECO:0000256" key="4">
    <source>
        <dbReference type="ARBA" id="ARBA00022825"/>
    </source>
</evidence>
<evidence type="ECO:0000256" key="3">
    <source>
        <dbReference type="ARBA" id="ARBA00022801"/>
    </source>
</evidence>
<keyword evidence="2" id="KW-0645">Protease</keyword>
<organism evidence="7 8">
    <name type="scientific">Nesidiocoris tenuis</name>
    <dbReference type="NCBI Taxonomy" id="355587"/>
    <lineage>
        <taxon>Eukaryota</taxon>
        <taxon>Metazoa</taxon>
        <taxon>Ecdysozoa</taxon>
        <taxon>Arthropoda</taxon>
        <taxon>Hexapoda</taxon>
        <taxon>Insecta</taxon>
        <taxon>Pterygota</taxon>
        <taxon>Neoptera</taxon>
        <taxon>Paraneoptera</taxon>
        <taxon>Hemiptera</taxon>
        <taxon>Heteroptera</taxon>
        <taxon>Panheteroptera</taxon>
        <taxon>Cimicomorpha</taxon>
        <taxon>Miridae</taxon>
        <taxon>Dicyphina</taxon>
        <taxon>Nesidiocoris</taxon>
    </lineage>
</organism>
<keyword evidence="8" id="KW-1185">Reference proteome</keyword>
<feature type="domain" description="Peptidase S1" evidence="6">
    <location>
        <begin position="89"/>
        <end position="347"/>
    </location>
</feature>
<name>A0ABN7ARA9_9HEMI</name>
<dbReference type="InterPro" id="IPR001314">
    <property type="entry name" value="Peptidase_S1A"/>
</dbReference>
<dbReference type="PRINTS" id="PR00722">
    <property type="entry name" value="CHYMOTRYPSIN"/>
</dbReference>
<keyword evidence="3" id="KW-0378">Hydrolase</keyword>
<gene>
    <name evidence="7" type="ORF">NTJ_07562</name>
</gene>
<dbReference type="InterPro" id="IPR050430">
    <property type="entry name" value="Peptidase_S1"/>
</dbReference>
<dbReference type="PANTHER" id="PTHR24276">
    <property type="entry name" value="POLYSERASE-RELATED"/>
    <property type="match status" value="1"/>
</dbReference>
<dbReference type="SUPFAM" id="SSF50494">
    <property type="entry name" value="Trypsin-like serine proteases"/>
    <property type="match status" value="1"/>
</dbReference>
<dbReference type="EMBL" id="AP028913">
    <property type="protein sequence ID" value="BES94753.1"/>
    <property type="molecule type" value="Genomic_DNA"/>
</dbReference>
<evidence type="ECO:0000256" key="1">
    <source>
        <dbReference type="ARBA" id="ARBA00007664"/>
    </source>
</evidence>
<dbReference type="PROSITE" id="PS50240">
    <property type="entry name" value="TRYPSIN_DOM"/>
    <property type="match status" value="1"/>
</dbReference>
<keyword evidence="5" id="KW-1015">Disulfide bond</keyword>
<protein>
    <submittedName>
        <fullName evidence="7">Tryp_SPc</fullName>
    </submittedName>
</protein>
<evidence type="ECO:0000313" key="7">
    <source>
        <dbReference type="EMBL" id="BES94753.1"/>
    </source>
</evidence>
<evidence type="ECO:0000256" key="5">
    <source>
        <dbReference type="ARBA" id="ARBA00023157"/>
    </source>
</evidence>
<reference evidence="7 8" key="1">
    <citation type="submission" date="2023-09" db="EMBL/GenBank/DDBJ databases">
        <title>Nesidiocoris tenuis whole genome shotgun sequence.</title>
        <authorList>
            <person name="Shibata T."/>
            <person name="Shimoda M."/>
            <person name="Kobayashi T."/>
            <person name="Uehara T."/>
        </authorList>
    </citation>
    <scope>NUCLEOTIDE SEQUENCE [LARGE SCALE GENOMIC DNA]</scope>
    <source>
        <strain evidence="7 8">Japan</strain>
    </source>
</reference>
<dbReference type="InterPro" id="IPR009003">
    <property type="entry name" value="Peptidase_S1_PA"/>
</dbReference>
<evidence type="ECO:0000259" key="6">
    <source>
        <dbReference type="PROSITE" id="PS50240"/>
    </source>
</evidence>
<sequence>MMKFMGQTNSCKDFFEAEDILRTLHSNARGLRLAVLSISFQLVSLSKGFPSEPTSALSSVTVPNFQNISKPLANASAIHPERSDEPNRVTNGVPAQVGDFPFIVSLQSTVDNEHFCGGSLLHPSKVLTACHCLTVDNDQQDGDILMKPSEVMVHAGSILIDPSTGRRQVATHLFIDPRCLHNSPYFCKYDYDFGIVITEFAFITIPGVLEPLGKLRISSSLGEEFTQERTECSSAGWGYTVDDEEYDTSSQNLLKVQLNLIPFSKCRRLIAEVGGLYASARLRKHIHLCTLGEFGRDTCYGDSGGPLIYKNLLIGVVAYGYGCGIKDAPGVFARVDASLDWILNVGGTATITLTSYCLLIGSPIFLEIVTFAQIQLQLLQ</sequence>
<comment type="similarity">
    <text evidence="1">Belongs to the peptidase S1 family.</text>
</comment>
<dbReference type="Pfam" id="PF00089">
    <property type="entry name" value="Trypsin"/>
    <property type="match status" value="1"/>
</dbReference>
<evidence type="ECO:0000313" key="8">
    <source>
        <dbReference type="Proteomes" id="UP001307889"/>
    </source>
</evidence>
<dbReference type="InterPro" id="IPR043504">
    <property type="entry name" value="Peptidase_S1_PA_chymotrypsin"/>
</dbReference>
<keyword evidence="4" id="KW-0720">Serine protease</keyword>
<evidence type="ECO:0000256" key="2">
    <source>
        <dbReference type="ARBA" id="ARBA00022670"/>
    </source>
</evidence>
<dbReference type="CDD" id="cd00190">
    <property type="entry name" value="Tryp_SPc"/>
    <property type="match status" value="1"/>
</dbReference>
<dbReference type="InterPro" id="IPR033116">
    <property type="entry name" value="TRYPSIN_SER"/>
</dbReference>